<dbReference type="Proteomes" id="UP001337655">
    <property type="component" value="Unassembled WGS sequence"/>
</dbReference>
<dbReference type="GO" id="GO:0046373">
    <property type="term" value="P:L-arabinose metabolic process"/>
    <property type="evidence" value="ECO:0007669"/>
    <property type="project" value="InterPro"/>
</dbReference>
<dbReference type="GeneID" id="89925212"/>
<feature type="domain" description="Alpha-L-arabinofuranosidase C-terminal" evidence="2">
    <location>
        <begin position="20"/>
        <end position="202"/>
    </location>
</feature>
<dbReference type="GO" id="GO:0046556">
    <property type="term" value="F:alpha-L-arabinofuranosidase activity"/>
    <property type="evidence" value="ECO:0007669"/>
    <property type="project" value="InterPro"/>
</dbReference>
<keyword evidence="4" id="KW-1185">Reference proteome</keyword>
<dbReference type="InterPro" id="IPR010720">
    <property type="entry name" value="Alpha-L-AF_C"/>
</dbReference>
<dbReference type="InterPro" id="IPR051563">
    <property type="entry name" value="Glycosyl_Hydrolase_51"/>
</dbReference>
<keyword evidence="1" id="KW-0325">Glycoprotein</keyword>
<organism evidence="3 4">
    <name type="scientific">Saxophila tyrrhenica</name>
    <dbReference type="NCBI Taxonomy" id="1690608"/>
    <lineage>
        <taxon>Eukaryota</taxon>
        <taxon>Fungi</taxon>
        <taxon>Dikarya</taxon>
        <taxon>Ascomycota</taxon>
        <taxon>Pezizomycotina</taxon>
        <taxon>Dothideomycetes</taxon>
        <taxon>Dothideomycetidae</taxon>
        <taxon>Mycosphaerellales</taxon>
        <taxon>Extremaceae</taxon>
        <taxon>Saxophila</taxon>
    </lineage>
</organism>
<sequence length="251" mass="27842">MSSQFSYFDNYTNTHPLFLGEYAVVEYDIPGFSSPQWDSGALRATYPFWYGSVSEAIYLLSAERNADKIIGAAYAPGFMNYNRWEWVPDLIDYHMIALLSGTRITETLPTTGGKYDPAYWVAGRSAVTGSHIVKAVVYNSTHEVPFAVTFDQVNAGAEATLTYITAPKNASNTIGNNVVQTTTSSVKANGKGCFHFKMPEYSVGVLEVHGDSCGYGNPSSREGWKTWADWIPGNGFNADWNEWGQNWPFDQ</sequence>
<dbReference type="PANTHER" id="PTHR31776">
    <property type="entry name" value="ALPHA-L-ARABINOFURANOSIDASE 1"/>
    <property type="match status" value="1"/>
</dbReference>
<evidence type="ECO:0000313" key="4">
    <source>
        <dbReference type="Proteomes" id="UP001337655"/>
    </source>
</evidence>
<dbReference type="Gene3D" id="2.60.40.1180">
    <property type="entry name" value="Golgi alpha-mannosidase II"/>
    <property type="match status" value="1"/>
</dbReference>
<dbReference type="SMART" id="SM00813">
    <property type="entry name" value="Alpha-L-AF_C"/>
    <property type="match status" value="1"/>
</dbReference>
<reference evidence="3 4" key="1">
    <citation type="submission" date="2023-08" db="EMBL/GenBank/DDBJ databases">
        <title>Black Yeasts Isolated from many extreme environments.</title>
        <authorList>
            <person name="Coleine C."/>
            <person name="Stajich J.E."/>
            <person name="Selbmann L."/>
        </authorList>
    </citation>
    <scope>NUCLEOTIDE SEQUENCE [LARGE SCALE GENOMIC DNA]</scope>
    <source>
        <strain evidence="3 4">CCFEE 5935</strain>
    </source>
</reference>
<accession>A0AAV9PHJ3</accession>
<evidence type="ECO:0000313" key="3">
    <source>
        <dbReference type="EMBL" id="KAK5172228.1"/>
    </source>
</evidence>
<dbReference type="InterPro" id="IPR013780">
    <property type="entry name" value="Glyco_hydro_b"/>
</dbReference>
<comment type="caution">
    <text evidence="3">The sequence shown here is derived from an EMBL/GenBank/DDBJ whole genome shotgun (WGS) entry which is preliminary data.</text>
</comment>
<dbReference type="PANTHER" id="PTHR31776:SF0">
    <property type="entry name" value="ALPHA-L-ARABINOFURANOSIDASE 1"/>
    <property type="match status" value="1"/>
</dbReference>
<dbReference type="Pfam" id="PF06964">
    <property type="entry name" value="Alpha-L-AF_C"/>
    <property type="match status" value="1"/>
</dbReference>
<dbReference type="AlphaFoldDB" id="A0AAV9PHJ3"/>
<protein>
    <recommendedName>
        <fullName evidence="2">Alpha-L-arabinofuranosidase C-terminal domain-containing protein</fullName>
    </recommendedName>
</protein>
<gene>
    <name evidence="3" type="ORF">LTR77_003866</name>
</gene>
<name>A0AAV9PHJ3_9PEZI</name>
<evidence type="ECO:0000256" key="1">
    <source>
        <dbReference type="ARBA" id="ARBA00023180"/>
    </source>
</evidence>
<evidence type="ECO:0000259" key="2">
    <source>
        <dbReference type="SMART" id="SM00813"/>
    </source>
</evidence>
<proteinExistence type="predicted"/>
<dbReference type="RefSeq" id="XP_064661072.1">
    <property type="nucleotide sequence ID" value="XM_064801121.1"/>
</dbReference>
<dbReference type="EMBL" id="JAVRRT010000005">
    <property type="protein sequence ID" value="KAK5172228.1"/>
    <property type="molecule type" value="Genomic_DNA"/>
</dbReference>